<organism evidence="2 3">
    <name type="scientific">Mobiluncus holmesii ATCC 35242</name>
    <dbReference type="NCBI Taxonomy" id="887899"/>
    <lineage>
        <taxon>Bacteria</taxon>
        <taxon>Bacillati</taxon>
        <taxon>Actinomycetota</taxon>
        <taxon>Actinomycetes</taxon>
        <taxon>Actinomycetales</taxon>
        <taxon>Actinomycetaceae</taxon>
        <taxon>Mobiluncus</taxon>
    </lineage>
</organism>
<dbReference type="AlphaFoldDB" id="E6M5E1"/>
<keyword evidence="3" id="KW-1185">Reference proteome</keyword>
<accession>E6M5E1</accession>
<dbReference type="HOGENOM" id="CLU_686637_0_0_11"/>
<dbReference type="Pfam" id="PF14471">
    <property type="entry name" value="DUF4428"/>
    <property type="match status" value="1"/>
</dbReference>
<gene>
    <name evidence="2" type="ORF">HMPREF0576_1531</name>
</gene>
<dbReference type="Proteomes" id="UP000003343">
    <property type="component" value="Unassembled WGS sequence"/>
</dbReference>
<reference evidence="2 3" key="1">
    <citation type="submission" date="2010-12" db="EMBL/GenBank/DDBJ databases">
        <authorList>
            <person name="Muzny D."/>
            <person name="Qin X."/>
            <person name="Deng J."/>
            <person name="Jiang H."/>
            <person name="Liu Y."/>
            <person name="Qu J."/>
            <person name="Song X.-Z."/>
            <person name="Zhang L."/>
            <person name="Thornton R."/>
            <person name="Coyle M."/>
            <person name="Francisco L."/>
            <person name="Jackson L."/>
            <person name="Javaid M."/>
            <person name="Korchina V."/>
            <person name="Kovar C."/>
            <person name="Mata R."/>
            <person name="Mathew T."/>
            <person name="Ngo R."/>
            <person name="Nguyen L."/>
            <person name="Nguyen N."/>
            <person name="Okwuonu G."/>
            <person name="Ongeri F."/>
            <person name="Pham C."/>
            <person name="Simmons D."/>
            <person name="Wilczek-Boney K."/>
            <person name="Hale W."/>
            <person name="Jakkamsetti A."/>
            <person name="Pham P."/>
            <person name="Ruth R."/>
            <person name="San Lucas F."/>
            <person name="Warren J."/>
            <person name="Zhang J."/>
            <person name="Zhao Z."/>
            <person name="Zhou C."/>
            <person name="Zhu D."/>
            <person name="Lee S."/>
            <person name="Bess C."/>
            <person name="Blankenburg K."/>
            <person name="Forbes L."/>
            <person name="Fu Q."/>
            <person name="Gubbala S."/>
            <person name="Hirani K."/>
            <person name="Jayaseelan J.C."/>
            <person name="Lara F."/>
            <person name="Munidasa M."/>
            <person name="Palculict T."/>
            <person name="Patil S."/>
            <person name="Pu L.-L."/>
            <person name="Saada N."/>
            <person name="Tang L."/>
            <person name="Weissenberger G."/>
            <person name="Zhu Y."/>
            <person name="Hemphill L."/>
            <person name="Shang Y."/>
            <person name="Youmans B."/>
            <person name="Ayvaz T."/>
            <person name="Ross M."/>
            <person name="Santibanez J."/>
            <person name="Aqrawi P."/>
            <person name="Gross S."/>
            <person name="Joshi V."/>
            <person name="Fowler G."/>
            <person name="Nazareth L."/>
            <person name="Reid J."/>
            <person name="Worley K."/>
            <person name="Petrosino J."/>
            <person name="Highlander S."/>
            <person name="Gibbs R."/>
        </authorList>
    </citation>
    <scope>NUCLEOTIDE SEQUENCE [LARGE SCALE GENOMIC DNA]</scope>
    <source>
        <strain evidence="2 3">ATCC 35242</strain>
    </source>
</reference>
<name>E6M5E1_9ACTO</name>
<sequence>MPKTTRVACAGLPGWQSLAFTKNLDDLTPKRVKTQLVSCRTGISQEGVSGQKGGASGLSPIWVFVLGGGAVSIGVENPAVGVNTKEEIMGLFDAKQCALCFQKAGMLTKQKLQDGFLCGDCKKKLSDLSSGWKQRTVADVNEHLALREANKERSAQFQVTRSIGTGGCLELDDTHGWFRFKIGRDYKQGNAQVFAFNELGNFYAEIHYDSIADDEDGDGIPDQYDCDSHGSHRNGMGMMGTMGGELNSQSANMFVNGSGMVQYFRSVGNQINDAGMPSEVTDITMVVGTTNRFWPEVRLRGSFFGAGNDMQKLQEAQQTIQTLAQLRVGAGGMGAPMDQPGIMCQPGMAPMAGGMMVGGMGMPQQGMAQPGMQYGMPGAMPMQQPSMGAVPQQGMGAQMGGAPAQGAHPTNCPACNALVDGQFCGSCGTKVY</sequence>
<dbReference type="EMBL" id="AEPZ01000010">
    <property type="protein sequence ID" value="EFU81689.1"/>
    <property type="molecule type" value="Genomic_DNA"/>
</dbReference>
<proteinExistence type="predicted"/>
<evidence type="ECO:0000259" key="1">
    <source>
        <dbReference type="Pfam" id="PF14471"/>
    </source>
</evidence>
<feature type="domain" description="DUF4428" evidence="1">
    <location>
        <begin position="96"/>
        <end position="143"/>
    </location>
</feature>
<evidence type="ECO:0000313" key="3">
    <source>
        <dbReference type="Proteomes" id="UP000003343"/>
    </source>
</evidence>
<evidence type="ECO:0000313" key="2">
    <source>
        <dbReference type="EMBL" id="EFU81689.1"/>
    </source>
</evidence>
<protein>
    <recommendedName>
        <fullName evidence="1">DUF4428 domain-containing protein</fullName>
    </recommendedName>
</protein>
<comment type="caution">
    <text evidence="2">The sequence shown here is derived from an EMBL/GenBank/DDBJ whole genome shotgun (WGS) entry which is preliminary data.</text>
</comment>
<dbReference type="InterPro" id="IPR027872">
    <property type="entry name" value="DUF4428"/>
</dbReference>